<accession>A0A382KPG6</accession>
<protein>
    <recommendedName>
        <fullName evidence="2">SGNH hydrolase-type esterase domain-containing protein</fullName>
    </recommendedName>
</protein>
<name>A0A382KPG6_9ZZZZ</name>
<sequence length="236" mass="27969">MSKLITSGCSWTLGGSDGPSSWPLFLAKKLGMECLNLGSNGAGNEYIFLSIFDAIMKEKHSEIGLVVVMWSDWTRWDFELNDELPLTKCMEALLDRKITRPLKDQLMELNFTARKKSLRYIYMFQELMEHKNIPYMHIQGIRPDWHPQEVRNTKELRNVELRAILRNIYLDKIKENKFIWWPPFTQLGGMYMDLFLNELDPEEQWLYVHTPSPHPNKEGYRIIADYLFRKIKEEYG</sequence>
<dbReference type="SUPFAM" id="SSF52266">
    <property type="entry name" value="SGNH hydrolase"/>
    <property type="match status" value="1"/>
</dbReference>
<dbReference type="EMBL" id="UINC01082036">
    <property type="protein sequence ID" value="SVC26438.1"/>
    <property type="molecule type" value="Genomic_DNA"/>
</dbReference>
<reference evidence="1" key="1">
    <citation type="submission" date="2018-05" db="EMBL/GenBank/DDBJ databases">
        <authorList>
            <person name="Lanie J.A."/>
            <person name="Ng W.-L."/>
            <person name="Kazmierczak K.M."/>
            <person name="Andrzejewski T.M."/>
            <person name="Davidsen T.M."/>
            <person name="Wayne K.J."/>
            <person name="Tettelin H."/>
            <person name="Glass J.I."/>
            <person name="Rusch D."/>
            <person name="Podicherti R."/>
            <person name="Tsui H.-C.T."/>
            <person name="Winkler M.E."/>
        </authorList>
    </citation>
    <scope>NUCLEOTIDE SEQUENCE</scope>
</reference>
<gene>
    <name evidence="1" type="ORF">METZ01_LOCUS279292</name>
</gene>
<organism evidence="1">
    <name type="scientific">marine metagenome</name>
    <dbReference type="NCBI Taxonomy" id="408172"/>
    <lineage>
        <taxon>unclassified sequences</taxon>
        <taxon>metagenomes</taxon>
        <taxon>ecological metagenomes</taxon>
    </lineage>
</organism>
<evidence type="ECO:0008006" key="2">
    <source>
        <dbReference type="Google" id="ProtNLM"/>
    </source>
</evidence>
<proteinExistence type="predicted"/>
<evidence type="ECO:0000313" key="1">
    <source>
        <dbReference type="EMBL" id="SVC26438.1"/>
    </source>
</evidence>
<dbReference type="AlphaFoldDB" id="A0A382KPG6"/>